<feature type="transmembrane region" description="Helical" evidence="1">
    <location>
        <begin position="6"/>
        <end position="25"/>
    </location>
</feature>
<feature type="transmembrane region" description="Helical" evidence="1">
    <location>
        <begin position="92"/>
        <end position="114"/>
    </location>
</feature>
<name>A0AAD2QE80_ACHAE</name>
<comment type="caution">
    <text evidence="2">The sequence shown here is derived from an EMBL/GenBank/DDBJ whole genome shotgun (WGS) entry which is preliminary data.</text>
</comment>
<keyword evidence="1" id="KW-0472">Membrane</keyword>
<dbReference type="EMBL" id="CYTK01000012">
    <property type="protein sequence ID" value="CUJ70366.1"/>
    <property type="molecule type" value="Genomic_DNA"/>
</dbReference>
<proteinExistence type="predicted"/>
<dbReference type="Proteomes" id="UP000044098">
    <property type="component" value="Unassembled WGS sequence"/>
</dbReference>
<evidence type="ECO:0000256" key="1">
    <source>
        <dbReference type="SAM" id="Phobius"/>
    </source>
</evidence>
<feature type="transmembrane region" description="Helical" evidence="1">
    <location>
        <begin position="148"/>
        <end position="171"/>
    </location>
</feature>
<gene>
    <name evidence="2" type="ORF">ERS370000_05378</name>
</gene>
<dbReference type="AlphaFoldDB" id="A0AAD2QE80"/>
<protein>
    <submittedName>
        <fullName evidence="2">Uncharacterized protein</fullName>
    </submittedName>
</protein>
<accession>A0AAD2QE80</accession>
<keyword evidence="1" id="KW-1133">Transmembrane helix</keyword>
<evidence type="ECO:0000313" key="2">
    <source>
        <dbReference type="EMBL" id="CUJ70366.1"/>
    </source>
</evidence>
<organism evidence="2 3">
    <name type="scientific">Achromobacter aegrifaciens</name>
    <dbReference type="NCBI Taxonomy" id="1287736"/>
    <lineage>
        <taxon>Bacteria</taxon>
        <taxon>Pseudomonadati</taxon>
        <taxon>Pseudomonadota</taxon>
        <taxon>Betaproteobacteria</taxon>
        <taxon>Burkholderiales</taxon>
        <taxon>Alcaligenaceae</taxon>
        <taxon>Achromobacter</taxon>
    </lineage>
</organism>
<reference evidence="2 3" key="1">
    <citation type="submission" date="2015-09" db="EMBL/GenBank/DDBJ databases">
        <authorList>
            <consortium name="Pathogen Informatics"/>
        </authorList>
    </citation>
    <scope>NUCLEOTIDE SEQUENCE [LARGE SCALE GENOMIC DNA]</scope>
    <source>
        <strain evidence="2 3">2789STDY5608625</strain>
    </source>
</reference>
<evidence type="ECO:0000313" key="3">
    <source>
        <dbReference type="Proteomes" id="UP000044098"/>
    </source>
</evidence>
<sequence length="201" mass="22231">MVVVSAVAIIVGIIAFGLGKLSVFAQQDYEQAQAHPEDSMLRWDARQFELWSKAQENEVEAERESAKLIPTLSLASIAGVVALGQLKIISIWGVVVLSSGFFIPIMVCISNMHLRQTMCNERARRLREAFDLGQPMRRLPSDNQKHRLVSMLSKAGAVSYVCALLLTLVALPARNVICESWHGSDLVSLWTCSGFVQSFAR</sequence>
<keyword evidence="1" id="KW-0812">Transmembrane</keyword>